<organism evidence="13 14">
    <name type="scientific">Klebsiella electrica</name>
    <dbReference type="NCBI Taxonomy" id="1259973"/>
    <lineage>
        <taxon>Bacteria</taxon>
        <taxon>Pseudomonadati</taxon>
        <taxon>Pseudomonadota</taxon>
        <taxon>Gammaproteobacteria</taxon>
        <taxon>Enterobacterales</taxon>
        <taxon>Enterobacteriaceae</taxon>
        <taxon>Klebsiella/Raoultella group</taxon>
        <taxon>Klebsiella</taxon>
    </lineage>
</organism>
<feature type="coiled-coil region" evidence="10">
    <location>
        <begin position="18"/>
        <end position="73"/>
    </location>
</feature>
<evidence type="ECO:0000256" key="1">
    <source>
        <dbReference type="ARBA" id="ARBA00004571"/>
    </source>
</evidence>
<dbReference type="PANTHER" id="PTHR38762">
    <property type="entry name" value="CRYPTIC OUTER MEMBRANE PORIN BGLH-RELATED"/>
    <property type="match status" value="1"/>
</dbReference>
<feature type="chain" id="PRO_5042573789" evidence="12">
    <location>
        <begin position="21"/>
        <end position="525"/>
    </location>
</feature>
<dbReference type="SUPFAM" id="SSF56935">
    <property type="entry name" value="Porins"/>
    <property type="match status" value="1"/>
</dbReference>
<dbReference type="Gene3D" id="2.40.170.10">
    <property type="entry name" value="Porin, LamB type"/>
    <property type="match status" value="1"/>
</dbReference>
<keyword evidence="3" id="KW-0813">Transport</keyword>
<evidence type="ECO:0000256" key="10">
    <source>
        <dbReference type="SAM" id="Coils"/>
    </source>
</evidence>
<keyword evidence="4" id="KW-1134">Transmembrane beta strand</keyword>
<dbReference type="InterPro" id="IPR050286">
    <property type="entry name" value="G_neg_Bact_CarbUptk_Porin"/>
</dbReference>
<dbReference type="GO" id="GO:0015144">
    <property type="term" value="F:carbohydrate transmembrane transporter activity"/>
    <property type="evidence" value="ECO:0007669"/>
    <property type="project" value="TreeGrafter"/>
</dbReference>
<feature type="signal peptide" evidence="12">
    <location>
        <begin position="1"/>
        <end position="20"/>
    </location>
</feature>
<evidence type="ECO:0000256" key="7">
    <source>
        <dbReference type="ARBA" id="ARBA00023114"/>
    </source>
</evidence>
<evidence type="ECO:0000256" key="9">
    <source>
        <dbReference type="ARBA" id="ARBA00023237"/>
    </source>
</evidence>
<evidence type="ECO:0000313" key="14">
    <source>
        <dbReference type="Proteomes" id="UP001210130"/>
    </source>
</evidence>
<comment type="similarity">
    <text evidence="2">Belongs to the porin LamB (TC 1.B.3) family.</text>
</comment>
<dbReference type="RefSeq" id="WP_131049777.1">
    <property type="nucleotide sequence ID" value="NZ_CP112887.1"/>
</dbReference>
<dbReference type="GO" id="GO:0015774">
    <property type="term" value="P:polysaccharide transport"/>
    <property type="evidence" value="ECO:0007669"/>
    <property type="project" value="TreeGrafter"/>
</dbReference>
<accession>A0AAJ5UCM4</accession>
<dbReference type="InterPro" id="IPR036998">
    <property type="entry name" value="Porin_LamB_sf"/>
</dbReference>
<evidence type="ECO:0000256" key="12">
    <source>
        <dbReference type="SAM" id="SignalP"/>
    </source>
</evidence>
<dbReference type="GO" id="GO:0015288">
    <property type="term" value="F:porin activity"/>
    <property type="evidence" value="ECO:0007669"/>
    <property type="project" value="UniProtKB-KW"/>
</dbReference>
<keyword evidence="14" id="KW-1185">Reference proteome</keyword>
<dbReference type="PANTHER" id="PTHR38762:SF1">
    <property type="entry name" value="CRYPTIC OUTER MEMBRANE PORIN BGLH-RELATED"/>
    <property type="match status" value="1"/>
</dbReference>
<keyword evidence="10" id="KW-0175">Coiled coil</keyword>
<dbReference type="Pfam" id="PF02264">
    <property type="entry name" value="LamB"/>
    <property type="match status" value="1"/>
</dbReference>
<sequence>MMKIYALTLCALTLPLAAHSADMTLKEISARLEKLETELKLSKIQLQHAEQKIDNAEKRAAAAEHNAMLSRQQLQAVEQATPADRVLSKNPTVNTPPNSGDNHEIKIGGYARSGILTGRQGTTSTIGPSLTPAGSTGGSVGRLGNESDTYVTADINYIRQYDNNARLRYYMKIAEWDKTYNTDSAFNGQMNLRQAFAEMSDLPSFTGAFTHATLWAGKREDRDNFDIHWLDSDMMNLIGTGAGIYDVNFWGDVKTNFSVYGRNFNDIDSMENVEYNNMTGATNTYIQNYTFSVNNKSGPWQWMVNGLYSKDNDKRINDGLASDKAAAQGFNTMLAYHGDSFYGLRPGLSKTVLLYGQSLGAEVRGPGSDGYLIDNAWTLKFASYGITSLTDRLSLAPLIVAQSSNNRYLDSDHYDWLTLNARLIQEMNQNFALQYEASYQYMDIDPKGFNGNRPVSGSYYKLTFAPTFKMHNVTDFFERPEIRFFATWMNWDKSLDNYSTSDTFGSAGYHSGGTLVFGAQLETWF</sequence>
<dbReference type="Proteomes" id="UP001210130">
    <property type="component" value="Chromosome"/>
</dbReference>
<dbReference type="AlphaFoldDB" id="A0AAJ5UCM4"/>
<dbReference type="InterPro" id="IPR003192">
    <property type="entry name" value="Porin_LamB"/>
</dbReference>
<evidence type="ECO:0000256" key="6">
    <source>
        <dbReference type="ARBA" id="ARBA00023065"/>
    </source>
</evidence>
<keyword evidence="12" id="KW-0732">Signal</keyword>
<evidence type="ECO:0000256" key="2">
    <source>
        <dbReference type="ARBA" id="ARBA00007055"/>
    </source>
</evidence>
<feature type="region of interest" description="Disordered" evidence="11">
    <location>
        <begin position="81"/>
        <end position="106"/>
    </location>
</feature>
<name>A0AAJ5UCM4_9ENTR</name>
<dbReference type="EMBL" id="CP112887">
    <property type="protein sequence ID" value="WBW59197.1"/>
    <property type="molecule type" value="Genomic_DNA"/>
</dbReference>
<evidence type="ECO:0000256" key="8">
    <source>
        <dbReference type="ARBA" id="ARBA00023136"/>
    </source>
</evidence>
<evidence type="ECO:0000313" key="13">
    <source>
        <dbReference type="EMBL" id="WBW59197.1"/>
    </source>
</evidence>
<keyword evidence="7" id="KW-0626">Porin</keyword>
<reference evidence="13 14" key="1">
    <citation type="journal article" date="2023" name="Microbiol. Resour. Announc.">
        <title>Complete Genome Sequence of the First Colistin-Resistant Raoultella electrica Strain.</title>
        <authorList>
            <person name="Aldeia C."/>
            <person name="Campos-Madueno E.I."/>
            <person name="Sendi P."/>
            <person name="Endimiani A."/>
        </authorList>
    </citation>
    <scope>NUCLEOTIDE SEQUENCE [LARGE SCALE GENOMIC DNA]</scope>
    <source>
        <strain evidence="13 14">S2-IND-01-C</strain>
    </source>
</reference>
<evidence type="ECO:0000256" key="4">
    <source>
        <dbReference type="ARBA" id="ARBA00022452"/>
    </source>
</evidence>
<evidence type="ECO:0000256" key="5">
    <source>
        <dbReference type="ARBA" id="ARBA00022692"/>
    </source>
</evidence>
<comment type="subcellular location">
    <subcellularLocation>
        <location evidence="1">Cell outer membrane</location>
        <topology evidence="1">Multi-pass membrane protein</topology>
    </subcellularLocation>
</comment>
<feature type="compositionally biased region" description="Polar residues" evidence="11">
    <location>
        <begin position="89"/>
        <end position="100"/>
    </location>
</feature>
<keyword evidence="8" id="KW-0472">Membrane</keyword>
<evidence type="ECO:0000256" key="11">
    <source>
        <dbReference type="SAM" id="MobiDB-lite"/>
    </source>
</evidence>
<protein>
    <submittedName>
        <fullName evidence="13">Carbohydrate porin</fullName>
    </submittedName>
</protein>
<keyword evidence="6" id="KW-0406">Ion transport</keyword>
<evidence type="ECO:0000256" key="3">
    <source>
        <dbReference type="ARBA" id="ARBA00022448"/>
    </source>
</evidence>
<gene>
    <name evidence="13" type="ORF">OR613_14175</name>
</gene>
<keyword evidence="5" id="KW-0812">Transmembrane</keyword>
<keyword evidence="9" id="KW-0998">Cell outer membrane</keyword>
<dbReference type="GO" id="GO:0046930">
    <property type="term" value="C:pore complex"/>
    <property type="evidence" value="ECO:0007669"/>
    <property type="project" value="UniProtKB-KW"/>
</dbReference>
<dbReference type="GO" id="GO:0006811">
    <property type="term" value="P:monoatomic ion transport"/>
    <property type="evidence" value="ECO:0007669"/>
    <property type="project" value="UniProtKB-KW"/>
</dbReference>
<proteinExistence type="inferred from homology"/>
<dbReference type="GO" id="GO:0009279">
    <property type="term" value="C:cell outer membrane"/>
    <property type="evidence" value="ECO:0007669"/>
    <property type="project" value="UniProtKB-SubCell"/>
</dbReference>